<name>A0ABW5GWI6_9PSEU</name>
<keyword evidence="2" id="KW-0460">Magnesium</keyword>
<sequence>MTRTTPMEVPPFYCPIPPAQHPRAHEVQQDAVEWARTRGFEPDPARLARLARGDLGGLAAKSMPEAEFEPLTVVAHWYMLVFSFDDTTCDETPATTAGLCRRLSLLQRVLEAPSPAWPDENPYTEGFRDLRVSWGRLATPVQVRRWIEGKREFFSGLVWESTYRASGALPGVNEYVTMWLRAVGMIPLMTMLDAVRGYELPPAELERPVVRALVEMAGTLVAWDNDLISRAKEIHRAGDTLNLLDVLAVERGLSLEAARDAVVAMRDRVMVMFLRLAERVSAGACQELRDFVSDLGRCVRGHLDWALTCDRYRHPSGNHLGPVVRLPTEFAERPADDRAQPLPLPTLAWWWDL</sequence>
<evidence type="ECO:0000313" key="3">
    <source>
        <dbReference type="EMBL" id="MFD2465188.1"/>
    </source>
</evidence>
<gene>
    <name evidence="3" type="ORF">ACFSYJ_41680</name>
</gene>
<dbReference type="Pfam" id="PF19086">
    <property type="entry name" value="Terpene_syn_C_2"/>
    <property type="match status" value="1"/>
</dbReference>
<dbReference type="RefSeq" id="WP_345407335.1">
    <property type="nucleotide sequence ID" value="NZ_BAABHG010000022.1"/>
</dbReference>
<dbReference type="EC" id="4.2.3.-" evidence="2"/>
<keyword evidence="2" id="KW-0479">Metal-binding</keyword>
<dbReference type="InterPro" id="IPR034686">
    <property type="entry name" value="Terpene_cyclase-like_2"/>
</dbReference>
<comment type="similarity">
    <text evidence="2">Belongs to the terpene synthase family.</text>
</comment>
<evidence type="ECO:0000313" key="4">
    <source>
        <dbReference type="Proteomes" id="UP001597419"/>
    </source>
</evidence>
<dbReference type="PANTHER" id="PTHR35201:SF4">
    <property type="entry name" value="BETA-PINACENE SYNTHASE-RELATED"/>
    <property type="match status" value="1"/>
</dbReference>
<keyword evidence="1 2" id="KW-0456">Lyase</keyword>
<organism evidence="3 4">
    <name type="scientific">Amycolatopsis samaneae</name>
    <dbReference type="NCBI Taxonomy" id="664691"/>
    <lineage>
        <taxon>Bacteria</taxon>
        <taxon>Bacillati</taxon>
        <taxon>Actinomycetota</taxon>
        <taxon>Actinomycetes</taxon>
        <taxon>Pseudonocardiales</taxon>
        <taxon>Pseudonocardiaceae</taxon>
        <taxon>Amycolatopsis</taxon>
    </lineage>
</organism>
<dbReference type="PANTHER" id="PTHR35201">
    <property type="entry name" value="TERPENE SYNTHASE"/>
    <property type="match status" value="1"/>
</dbReference>
<protein>
    <recommendedName>
        <fullName evidence="2">Terpene synthase</fullName>
        <ecNumber evidence="2">4.2.3.-</ecNumber>
    </recommendedName>
</protein>
<dbReference type="SUPFAM" id="SSF48576">
    <property type="entry name" value="Terpenoid synthases"/>
    <property type="match status" value="1"/>
</dbReference>
<evidence type="ECO:0000256" key="2">
    <source>
        <dbReference type="RuleBase" id="RU366034"/>
    </source>
</evidence>
<comment type="caution">
    <text evidence="3">The sequence shown here is derived from an EMBL/GenBank/DDBJ whole genome shotgun (WGS) entry which is preliminary data.</text>
</comment>
<evidence type="ECO:0000256" key="1">
    <source>
        <dbReference type="ARBA" id="ARBA00023239"/>
    </source>
</evidence>
<keyword evidence="4" id="KW-1185">Reference proteome</keyword>
<proteinExistence type="inferred from homology"/>
<reference evidence="4" key="1">
    <citation type="journal article" date="2019" name="Int. J. Syst. Evol. Microbiol.">
        <title>The Global Catalogue of Microorganisms (GCM) 10K type strain sequencing project: providing services to taxonomists for standard genome sequencing and annotation.</title>
        <authorList>
            <consortium name="The Broad Institute Genomics Platform"/>
            <consortium name="The Broad Institute Genome Sequencing Center for Infectious Disease"/>
            <person name="Wu L."/>
            <person name="Ma J."/>
        </authorList>
    </citation>
    <scope>NUCLEOTIDE SEQUENCE [LARGE SCALE GENOMIC DNA]</scope>
    <source>
        <strain evidence="4">CGMCC 4.7643</strain>
    </source>
</reference>
<comment type="cofactor">
    <cofactor evidence="2">
        <name>Mg(2+)</name>
        <dbReference type="ChEBI" id="CHEBI:18420"/>
    </cofactor>
</comment>
<dbReference type="Proteomes" id="UP001597419">
    <property type="component" value="Unassembled WGS sequence"/>
</dbReference>
<dbReference type="Gene3D" id="1.10.600.10">
    <property type="entry name" value="Farnesyl Diphosphate Synthase"/>
    <property type="match status" value="1"/>
</dbReference>
<dbReference type="EMBL" id="JBHUKU010000029">
    <property type="protein sequence ID" value="MFD2465188.1"/>
    <property type="molecule type" value="Genomic_DNA"/>
</dbReference>
<accession>A0ABW5GWI6</accession>
<dbReference type="InterPro" id="IPR008949">
    <property type="entry name" value="Isoprenoid_synthase_dom_sf"/>
</dbReference>